<dbReference type="Pfam" id="PF01292">
    <property type="entry name" value="Ni_hydr_CYTB"/>
    <property type="match status" value="1"/>
</dbReference>
<dbReference type="InterPro" id="IPR036761">
    <property type="entry name" value="TTHA0802/YceI-like_sf"/>
</dbReference>
<keyword evidence="6 13" id="KW-0812">Transmembrane</keyword>
<dbReference type="InterPro" id="IPR016174">
    <property type="entry name" value="Di-haem_cyt_TM"/>
</dbReference>
<dbReference type="SUPFAM" id="SSF101874">
    <property type="entry name" value="YceI-like"/>
    <property type="match status" value="1"/>
</dbReference>
<evidence type="ECO:0000256" key="10">
    <source>
        <dbReference type="ARBA" id="ARBA00023004"/>
    </source>
</evidence>
<dbReference type="InterPro" id="IPR011577">
    <property type="entry name" value="Cyt_b561_bac/Ni-Hgenase"/>
</dbReference>
<evidence type="ECO:0000256" key="3">
    <source>
        <dbReference type="ARBA" id="ARBA00022448"/>
    </source>
</evidence>
<evidence type="ECO:0000313" key="15">
    <source>
        <dbReference type="EMBL" id="WRY33703.1"/>
    </source>
</evidence>
<sequence>MLTNTPLSYGVMARGLHWAIALLILSAIGLGLYGESVPRTADTTALLQTIYSAHKTIGVATFFLAVLRVLWTLGQTRPVPLHPERRLETWAAEAVHFALYGAMFVMPLSGWITHAAEQGFAPIWWPFGQDLPFVPKSDTLAHTAGHVHKTAIWVLYTALALHVLGALKHVLIDRDATMARMTTGRAAGREAPPATQGAAAVAALAIWIAVLLFALLGSAGLPAHGTAQDEARATTPAPAAPDAATGNWAVTQGSLSFDVVQMGAKVQGHFGNWTADIHYDEGSGTGHVTVQIDTTSLDLGSVTDQAKGSEFFNVSHFATATFEGDITRKGTGPDHIATGSLTLIGTTAPLTLPFTLDLQGDTAHMTAQVTIDRRDWKMGAAYPDEGTVGFPITVSVDLQARKS</sequence>
<comment type="subcellular location">
    <subcellularLocation>
        <location evidence="2">Cell membrane</location>
        <topology evidence="2">Multi-pass membrane protein</topology>
    </subcellularLocation>
</comment>
<feature type="transmembrane region" description="Helical" evidence="13">
    <location>
        <begin position="53"/>
        <end position="73"/>
    </location>
</feature>
<evidence type="ECO:0000256" key="5">
    <source>
        <dbReference type="ARBA" id="ARBA00022617"/>
    </source>
</evidence>
<keyword evidence="10" id="KW-0408">Iron</keyword>
<dbReference type="PANTHER" id="PTHR30529:SF7">
    <property type="entry name" value="CYTOCHROME B561 BACTERIAL_NI-HYDROGENASE DOMAIN-CONTAINING PROTEIN"/>
    <property type="match status" value="1"/>
</dbReference>
<dbReference type="RefSeq" id="WP_406720867.1">
    <property type="nucleotide sequence ID" value="NZ_CP135443.1"/>
</dbReference>
<dbReference type="PANTHER" id="PTHR30529">
    <property type="entry name" value="CYTOCHROME B561"/>
    <property type="match status" value="1"/>
</dbReference>
<evidence type="ECO:0000256" key="6">
    <source>
        <dbReference type="ARBA" id="ARBA00022692"/>
    </source>
</evidence>
<accession>A0ABZ1DZ01</accession>
<keyword evidence="3" id="KW-0813">Transport</keyword>
<keyword evidence="7" id="KW-0479">Metal-binding</keyword>
<keyword evidence="5" id="KW-0349">Heme</keyword>
<dbReference type="InterPro" id="IPR052168">
    <property type="entry name" value="Cytochrome_b561_oxidase"/>
</dbReference>
<keyword evidence="16" id="KW-1185">Reference proteome</keyword>
<feature type="domain" description="Lipid/polyisoprenoid-binding YceI-like" evidence="14">
    <location>
        <begin position="247"/>
        <end position="401"/>
    </location>
</feature>
<comment type="similarity">
    <text evidence="12">Belongs to the cytochrome b561 family.</text>
</comment>
<dbReference type="Proteomes" id="UP001623290">
    <property type="component" value="Chromosome"/>
</dbReference>
<dbReference type="Gene3D" id="2.40.128.110">
    <property type="entry name" value="Lipid/polyisoprenoid-binding, YceI-like"/>
    <property type="match status" value="1"/>
</dbReference>
<keyword evidence="11 13" id="KW-0472">Membrane</keyword>
<dbReference type="EMBL" id="CP135443">
    <property type="protein sequence ID" value="WRY33703.1"/>
    <property type="molecule type" value="Genomic_DNA"/>
</dbReference>
<feature type="transmembrane region" description="Helical" evidence="13">
    <location>
        <begin position="151"/>
        <end position="172"/>
    </location>
</feature>
<feature type="transmembrane region" description="Helical" evidence="13">
    <location>
        <begin position="193"/>
        <end position="216"/>
    </location>
</feature>
<evidence type="ECO:0000256" key="4">
    <source>
        <dbReference type="ARBA" id="ARBA00022475"/>
    </source>
</evidence>
<dbReference type="InterPro" id="IPR007372">
    <property type="entry name" value="Lipid/polyisoprenoid-bd_YceI"/>
</dbReference>
<evidence type="ECO:0000313" key="16">
    <source>
        <dbReference type="Proteomes" id="UP001623290"/>
    </source>
</evidence>
<evidence type="ECO:0000256" key="2">
    <source>
        <dbReference type="ARBA" id="ARBA00004651"/>
    </source>
</evidence>
<proteinExistence type="inferred from homology"/>
<dbReference type="SMART" id="SM00867">
    <property type="entry name" value="YceI"/>
    <property type="match status" value="1"/>
</dbReference>
<name>A0ABZ1DZ01_9RHOB</name>
<dbReference type="Pfam" id="PF04264">
    <property type="entry name" value="YceI"/>
    <property type="match status" value="1"/>
</dbReference>
<reference evidence="15 16" key="1">
    <citation type="submission" date="2023-09" db="EMBL/GenBank/DDBJ databases">
        <title>Thioclava shenzhenensis sp. nov., a multidrug resistant bacteria-antagonizing species isolated from coastal seawater.</title>
        <authorList>
            <person name="Long M."/>
        </authorList>
    </citation>
    <scope>NUCLEOTIDE SEQUENCE [LARGE SCALE GENOMIC DNA]</scope>
    <source>
        <strain evidence="15 16">FTW29</strain>
    </source>
</reference>
<gene>
    <name evidence="15" type="ORF">RPE78_13655</name>
</gene>
<keyword evidence="9 13" id="KW-1133">Transmembrane helix</keyword>
<organism evidence="15 16">
    <name type="scientific">Thioclava litoralis</name>
    <dbReference type="NCBI Taxonomy" id="3076557"/>
    <lineage>
        <taxon>Bacteria</taxon>
        <taxon>Pseudomonadati</taxon>
        <taxon>Pseudomonadota</taxon>
        <taxon>Alphaproteobacteria</taxon>
        <taxon>Rhodobacterales</taxon>
        <taxon>Paracoccaceae</taxon>
        <taxon>Thioclava</taxon>
    </lineage>
</organism>
<evidence type="ECO:0000256" key="13">
    <source>
        <dbReference type="SAM" id="Phobius"/>
    </source>
</evidence>
<comment type="cofactor">
    <cofactor evidence="1">
        <name>heme b</name>
        <dbReference type="ChEBI" id="CHEBI:60344"/>
    </cofactor>
</comment>
<evidence type="ECO:0000256" key="11">
    <source>
        <dbReference type="ARBA" id="ARBA00023136"/>
    </source>
</evidence>
<evidence type="ECO:0000256" key="9">
    <source>
        <dbReference type="ARBA" id="ARBA00022989"/>
    </source>
</evidence>
<evidence type="ECO:0000256" key="8">
    <source>
        <dbReference type="ARBA" id="ARBA00022982"/>
    </source>
</evidence>
<dbReference type="SUPFAM" id="SSF81342">
    <property type="entry name" value="Transmembrane di-heme cytochromes"/>
    <property type="match status" value="1"/>
</dbReference>
<evidence type="ECO:0000256" key="12">
    <source>
        <dbReference type="ARBA" id="ARBA00037975"/>
    </source>
</evidence>
<keyword evidence="8" id="KW-0249">Electron transport</keyword>
<protein>
    <submittedName>
        <fullName evidence="15">Cytochrome b/b6 domain-containing protein</fullName>
    </submittedName>
</protein>
<keyword evidence="4" id="KW-1003">Cell membrane</keyword>
<evidence type="ECO:0000256" key="1">
    <source>
        <dbReference type="ARBA" id="ARBA00001970"/>
    </source>
</evidence>
<feature type="transmembrane region" description="Helical" evidence="13">
    <location>
        <begin position="12"/>
        <end position="33"/>
    </location>
</feature>
<evidence type="ECO:0000256" key="7">
    <source>
        <dbReference type="ARBA" id="ARBA00022723"/>
    </source>
</evidence>
<evidence type="ECO:0000259" key="14">
    <source>
        <dbReference type="SMART" id="SM00867"/>
    </source>
</evidence>